<dbReference type="SUPFAM" id="SSF51445">
    <property type="entry name" value="(Trans)glycosidases"/>
    <property type="match status" value="1"/>
</dbReference>
<gene>
    <name evidence="20" type="ORF">EG328_002783</name>
</gene>
<name>A0A8H3VH69_VENIN</name>
<dbReference type="GO" id="GO:0009986">
    <property type="term" value="C:cell surface"/>
    <property type="evidence" value="ECO:0007669"/>
    <property type="project" value="TreeGrafter"/>
</dbReference>
<evidence type="ECO:0000256" key="1">
    <source>
        <dbReference type="ARBA" id="ARBA00004613"/>
    </source>
</evidence>
<dbReference type="Gene3D" id="3.20.20.80">
    <property type="entry name" value="Glycosidases"/>
    <property type="match status" value="1"/>
</dbReference>
<dbReference type="InterPro" id="IPR017853">
    <property type="entry name" value="GH"/>
</dbReference>
<keyword evidence="3" id="KW-0964">Secreted</keyword>
<dbReference type="AlphaFoldDB" id="A0A8H3VH69"/>
<feature type="domain" description="Glycoside hydrolase family 5" evidence="19">
    <location>
        <begin position="102"/>
        <end position="386"/>
    </location>
</feature>
<evidence type="ECO:0000256" key="12">
    <source>
        <dbReference type="ARBA" id="ARBA00037628"/>
    </source>
</evidence>
<reference evidence="20 21" key="1">
    <citation type="submission" date="2018-12" db="EMBL/GenBank/DDBJ databases">
        <title>Venturia inaequalis Genome Resource.</title>
        <authorList>
            <person name="Lichtner F.J."/>
        </authorList>
    </citation>
    <scope>NUCLEOTIDE SEQUENCE [LARGE SCALE GENOMIC DNA]</scope>
    <source>
        <strain evidence="20 21">120213</strain>
    </source>
</reference>
<keyword evidence="10" id="KW-0624">Polysaccharide degradation</keyword>
<dbReference type="GO" id="GO:0071555">
    <property type="term" value="P:cell wall organization"/>
    <property type="evidence" value="ECO:0007669"/>
    <property type="project" value="UniProtKB-KW"/>
</dbReference>
<evidence type="ECO:0000256" key="7">
    <source>
        <dbReference type="ARBA" id="ARBA00023277"/>
    </source>
</evidence>
<dbReference type="GO" id="GO:0005576">
    <property type="term" value="C:extracellular region"/>
    <property type="evidence" value="ECO:0007669"/>
    <property type="project" value="UniProtKB-SubCell"/>
</dbReference>
<evidence type="ECO:0000256" key="3">
    <source>
        <dbReference type="ARBA" id="ARBA00022525"/>
    </source>
</evidence>
<dbReference type="PANTHER" id="PTHR31297">
    <property type="entry name" value="GLUCAN ENDO-1,6-BETA-GLUCOSIDASE B"/>
    <property type="match status" value="1"/>
</dbReference>
<keyword evidence="8 17" id="KW-0326">Glycosidase</keyword>
<accession>A0A8H3VH69</accession>
<evidence type="ECO:0000256" key="8">
    <source>
        <dbReference type="ARBA" id="ARBA00023295"/>
    </source>
</evidence>
<comment type="caution">
    <text evidence="20">The sequence shown here is derived from an EMBL/GenBank/DDBJ whole genome shotgun (WGS) entry which is preliminary data.</text>
</comment>
<dbReference type="EMBL" id="WNWS01000018">
    <property type="protein sequence ID" value="KAE9987427.1"/>
    <property type="molecule type" value="Genomic_DNA"/>
</dbReference>
<keyword evidence="9" id="KW-0961">Cell wall biogenesis/degradation</keyword>
<evidence type="ECO:0000256" key="13">
    <source>
        <dbReference type="ARBA" id="ARBA00038935"/>
    </source>
</evidence>
<dbReference type="GO" id="GO:0004338">
    <property type="term" value="F:glucan exo-1,3-beta-glucosidase activity"/>
    <property type="evidence" value="ECO:0007669"/>
    <property type="project" value="TreeGrafter"/>
</dbReference>
<protein>
    <recommendedName>
        <fullName evidence="13">glucan endo-1,6-beta-glucosidase</fullName>
        <ecNumber evidence="13">3.2.1.75</ecNumber>
    </recommendedName>
    <alternativeName>
        <fullName evidence="15">Beta-1,6-glucanase B</fullName>
    </alternativeName>
    <alternativeName>
        <fullName evidence="14">Endo-1,6-beta-D-glucanase B</fullName>
    </alternativeName>
    <alternativeName>
        <fullName evidence="16">Endo-1,6-beta-glucanase B</fullName>
    </alternativeName>
</protein>
<sequence length="420" mass="46579">MHYSNLILSSFALTAWAWLPSERNLFDVADPPGAFVSYLSAGNGRIARRTLPASGKIRGVNLGSLFVVEPWMVSNEWSIMGCSGMASEFDCVAKLGQAAADSAFQAHWARFITEKDIIEMKSFSLNTIRIPVGYWMMESLVYAAEHFPRGGIKYLEKVCGWAADHGMYVIIDLHGAPYAQVAKQPFTGQNAPTEGFYTTSGYDRANKFLSWMTNIIHTHSAYRTVGTLQVLNEPTSGHPTLVSEFYPKAYAAIRAAESAISVPPANQLHIQFMSKAWNSGDPRANLSSNATSIWFDNHRYIKYDSSVAKTQPAYLKASCTDDLSVSGETKLVVGEWSLSVPDELEHTPAWEVKNSTANNAFYQKWFKAQAAAYEKQAGWIFWSWKAELGDWRWSFRDAVAAGIVPKNLDLIYEGGACVGV</sequence>
<evidence type="ECO:0000256" key="11">
    <source>
        <dbReference type="ARBA" id="ARBA00036633"/>
    </source>
</evidence>
<dbReference type="Proteomes" id="UP000447873">
    <property type="component" value="Unassembled WGS sequence"/>
</dbReference>
<evidence type="ECO:0000256" key="17">
    <source>
        <dbReference type="RuleBase" id="RU361153"/>
    </source>
</evidence>
<comment type="subcellular location">
    <subcellularLocation>
        <location evidence="1">Secreted</location>
    </subcellularLocation>
</comment>
<evidence type="ECO:0000256" key="6">
    <source>
        <dbReference type="ARBA" id="ARBA00023180"/>
    </source>
</evidence>
<evidence type="ECO:0000256" key="9">
    <source>
        <dbReference type="ARBA" id="ARBA00023316"/>
    </source>
</evidence>
<keyword evidence="6" id="KW-0325">Glycoprotein</keyword>
<dbReference type="Pfam" id="PF00150">
    <property type="entry name" value="Cellulase"/>
    <property type="match status" value="1"/>
</dbReference>
<keyword evidence="5 17" id="KW-0378">Hydrolase</keyword>
<feature type="signal peptide" evidence="18">
    <location>
        <begin position="1"/>
        <end position="17"/>
    </location>
</feature>
<evidence type="ECO:0000256" key="16">
    <source>
        <dbReference type="ARBA" id="ARBA00043257"/>
    </source>
</evidence>
<comment type="similarity">
    <text evidence="2 17">Belongs to the glycosyl hydrolase 5 (cellulase A) family.</text>
</comment>
<evidence type="ECO:0000256" key="10">
    <source>
        <dbReference type="ARBA" id="ARBA00023326"/>
    </source>
</evidence>
<comment type="function">
    <text evidence="12">Beta-glucanases participate in the metabolism of beta-glucan, the main structural component of the cell wall. Acts on lutean, pustulan and 1,6-oligo-beta-D-glucosides.</text>
</comment>
<evidence type="ECO:0000313" key="20">
    <source>
        <dbReference type="EMBL" id="KAE9987427.1"/>
    </source>
</evidence>
<feature type="chain" id="PRO_5034637567" description="glucan endo-1,6-beta-glucosidase" evidence="18">
    <location>
        <begin position="18"/>
        <end position="420"/>
    </location>
</feature>
<evidence type="ECO:0000256" key="4">
    <source>
        <dbReference type="ARBA" id="ARBA00022729"/>
    </source>
</evidence>
<dbReference type="PANTHER" id="PTHR31297:SF39">
    <property type="entry name" value="GLUCAN ENDO-1,6-BETA-GLUCOSIDASE B"/>
    <property type="match status" value="1"/>
</dbReference>
<evidence type="ECO:0000256" key="14">
    <source>
        <dbReference type="ARBA" id="ARBA00041472"/>
    </source>
</evidence>
<proteinExistence type="inferred from homology"/>
<evidence type="ECO:0000313" key="21">
    <source>
        <dbReference type="Proteomes" id="UP000447873"/>
    </source>
</evidence>
<comment type="catalytic activity">
    <reaction evidence="11">
        <text>Random hydrolysis of (1-&gt;6)-linkages in (1-&gt;6)-beta-D-glucans.</text>
        <dbReference type="EC" id="3.2.1.75"/>
    </reaction>
</comment>
<dbReference type="EC" id="3.2.1.75" evidence="13"/>
<evidence type="ECO:0000256" key="5">
    <source>
        <dbReference type="ARBA" id="ARBA00022801"/>
    </source>
</evidence>
<dbReference type="GO" id="GO:0009251">
    <property type="term" value="P:glucan catabolic process"/>
    <property type="evidence" value="ECO:0007669"/>
    <property type="project" value="TreeGrafter"/>
</dbReference>
<keyword evidence="7" id="KW-0119">Carbohydrate metabolism</keyword>
<organism evidence="20 21">
    <name type="scientific">Venturia inaequalis</name>
    <name type="common">Apple scab fungus</name>
    <dbReference type="NCBI Taxonomy" id="5025"/>
    <lineage>
        <taxon>Eukaryota</taxon>
        <taxon>Fungi</taxon>
        <taxon>Dikarya</taxon>
        <taxon>Ascomycota</taxon>
        <taxon>Pezizomycotina</taxon>
        <taxon>Dothideomycetes</taxon>
        <taxon>Pleosporomycetidae</taxon>
        <taxon>Venturiales</taxon>
        <taxon>Venturiaceae</taxon>
        <taxon>Venturia</taxon>
    </lineage>
</organism>
<evidence type="ECO:0000256" key="15">
    <source>
        <dbReference type="ARBA" id="ARBA00042025"/>
    </source>
</evidence>
<dbReference type="GO" id="GO:0046557">
    <property type="term" value="F:glucan endo-1,6-beta-glucosidase activity"/>
    <property type="evidence" value="ECO:0007669"/>
    <property type="project" value="UniProtKB-EC"/>
</dbReference>
<dbReference type="InterPro" id="IPR050386">
    <property type="entry name" value="Glycosyl_hydrolase_5"/>
</dbReference>
<evidence type="ECO:0000256" key="18">
    <source>
        <dbReference type="SAM" id="SignalP"/>
    </source>
</evidence>
<evidence type="ECO:0000259" key="19">
    <source>
        <dbReference type="Pfam" id="PF00150"/>
    </source>
</evidence>
<keyword evidence="4 18" id="KW-0732">Signal</keyword>
<dbReference type="InterPro" id="IPR001547">
    <property type="entry name" value="Glyco_hydro_5"/>
</dbReference>
<evidence type="ECO:0000256" key="2">
    <source>
        <dbReference type="ARBA" id="ARBA00005641"/>
    </source>
</evidence>